<accession>A0A815E9T3</accession>
<dbReference type="EMBL" id="CAJNOK010043888">
    <property type="protein sequence ID" value="CAF1571485.1"/>
    <property type="molecule type" value="Genomic_DNA"/>
</dbReference>
<feature type="compositionally biased region" description="Polar residues" evidence="1">
    <location>
        <begin position="11"/>
        <end position="29"/>
    </location>
</feature>
<organism evidence="2 6">
    <name type="scientific">Didymodactylos carnosus</name>
    <dbReference type="NCBI Taxonomy" id="1234261"/>
    <lineage>
        <taxon>Eukaryota</taxon>
        <taxon>Metazoa</taxon>
        <taxon>Spiralia</taxon>
        <taxon>Gnathifera</taxon>
        <taxon>Rotifera</taxon>
        <taxon>Eurotatoria</taxon>
        <taxon>Bdelloidea</taxon>
        <taxon>Philodinida</taxon>
        <taxon>Philodinidae</taxon>
        <taxon>Didymodactylos</taxon>
    </lineage>
</organism>
<protein>
    <submittedName>
        <fullName evidence="2">Uncharacterized protein</fullName>
    </submittedName>
</protein>
<dbReference type="EMBL" id="CAJOBA010066703">
    <property type="protein sequence ID" value="CAF4366366.1"/>
    <property type="molecule type" value="Genomic_DNA"/>
</dbReference>
<dbReference type="Proteomes" id="UP000682733">
    <property type="component" value="Unassembled WGS sequence"/>
</dbReference>
<dbReference type="Proteomes" id="UP000681722">
    <property type="component" value="Unassembled WGS sequence"/>
</dbReference>
<dbReference type="Proteomes" id="UP000677228">
    <property type="component" value="Unassembled WGS sequence"/>
</dbReference>
<evidence type="ECO:0000256" key="1">
    <source>
        <dbReference type="SAM" id="MobiDB-lite"/>
    </source>
</evidence>
<dbReference type="Proteomes" id="UP000663829">
    <property type="component" value="Unassembled WGS sequence"/>
</dbReference>
<gene>
    <name evidence="2" type="ORF">GPM918_LOCUS28879</name>
    <name evidence="3" type="ORF">OVA965_LOCUS40387</name>
    <name evidence="4" type="ORF">SRO942_LOCUS29411</name>
    <name evidence="5" type="ORF">TMI583_LOCUS41818</name>
</gene>
<feature type="region of interest" description="Disordered" evidence="1">
    <location>
        <begin position="49"/>
        <end position="69"/>
    </location>
</feature>
<evidence type="ECO:0000313" key="2">
    <source>
        <dbReference type="EMBL" id="CAF1308502.1"/>
    </source>
</evidence>
<evidence type="ECO:0000313" key="4">
    <source>
        <dbReference type="EMBL" id="CAF4143766.1"/>
    </source>
</evidence>
<evidence type="ECO:0000313" key="5">
    <source>
        <dbReference type="EMBL" id="CAF4366366.1"/>
    </source>
</evidence>
<sequence length="69" mass="7462">MMPSAGRQEFNVYQTGNTATTPSSTVDNSVNQTLDAEKLQKQTLEAIAQANTDNKSSSVPSTIKEETKQ</sequence>
<feature type="region of interest" description="Disordered" evidence="1">
    <location>
        <begin position="1"/>
        <end position="29"/>
    </location>
</feature>
<dbReference type="EMBL" id="CAJOBC010041119">
    <property type="protein sequence ID" value="CAF4143766.1"/>
    <property type="molecule type" value="Genomic_DNA"/>
</dbReference>
<comment type="caution">
    <text evidence="2">The sequence shown here is derived from an EMBL/GenBank/DDBJ whole genome shotgun (WGS) entry which is preliminary data.</text>
</comment>
<evidence type="ECO:0000313" key="6">
    <source>
        <dbReference type="Proteomes" id="UP000663829"/>
    </source>
</evidence>
<evidence type="ECO:0000313" key="3">
    <source>
        <dbReference type="EMBL" id="CAF1571485.1"/>
    </source>
</evidence>
<keyword evidence="6" id="KW-1185">Reference proteome</keyword>
<feature type="compositionally biased region" description="Polar residues" evidence="1">
    <location>
        <begin position="49"/>
        <end position="61"/>
    </location>
</feature>
<dbReference type="EMBL" id="CAJNOQ010012813">
    <property type="protein sequence ID" value="CAF1308502.1"/>
    <property type="molecule type" value="Genomic_DNA"/>
</dbReference>
<name>A0A815E9T3_9BILA</name>
<reference evidence="2" key="1">
    <citation type="submission" date="2021-02" db="EMBL/GenBank/DDBJ databases">
        <authorList>
            <person name="Nowell W R."/>
        </authorList>
    </citation>
    <scope>NUCLEOTIDE SEQUENCE</scope>
</reference>
<proteinExistence type="predicted"/>
<dbReference type="AlphaFoldDB" id="A0A815E9T3"/>